<dbReference type="AlphaFoldDB" id="A0A8H6VIP0"/>
<evidence type="ECO:0000313" key="5">
    <source>
        <dbReference type="Proteomes" id="UP000660729"/>
    </source>
</evidence>
<dbReference type="PANTHER" id="PTHR34598:SF3">
    <property type="entry name" value="OXIDOREDUCTASE AN1597"/>
    <property type="match status" value="1"/>
</dbReference>
<evidence type="ECO:0000256" key="2">
    <source>
        <dbReference type="ARBA" id="ARBA00023604"/>
    </source>
</evidence>
<comment type="caution">
    <text evidence="4">The sequence shown here is derived from an EMBL/GenBank/DDBJ whole genome shotgun (WGS) entry which is preliminary data.</text>
</comment>
<feature type="region of interest" description="Disordered" evidence="3">
    <location>
        <begin position="338"/>
        <end position="358"/>
    </location>
</feature>
<dbReference type="InterPro" id="IPR044053">
    <property type="entry name" value="AsaB-like"/>
</dbReference>
<comment type="similarity">
    <text evidence="2">Belongs to the asaB hydroxylase/desaturase family.</text>
</comment>
<organism evidence="4 5">
    <name type="scientific">Pseudocercospora fuligena</name>
    <dbReference type="NCBI Taxonomy" id="685502"/>
    <lineage>
        <taxon>Eukaryota</taxon>
        <taxon>Fungi</taxon>
        <taxon>Dikarya</taxon>
        <taxon>Ascomycota</taxon>
        <taxon>Pezizomycotina</taxon>
        <taxon>Dothideomycetes</taxon>
        <taxon>Dothideomycetidae</taxon>
        <taxon>Mycosphaerellales</taxon>
        <taxon>Mycosphaerellaceae</taxon>
        <taxon>Pseudocercospora</taxon>
    </lineage>
</organism>
<dbReference type="OrthoDB" id="412788at2759"/>
<protein>
    <submittedName>
        <fullName evidence="4">Gibberellin cluster GA4 desaturase</fullName>
    </submittedName>
</protein>
<proteinExistence type="inferred from homology"/>
<reference evidence="4" key="1">
    <citation type="submission" date="2020-04" db="EMBL/GenBank/DDBJ databases">
        <title>Draft genome resource of the tomato pathogen Pseudocercospora fuligena.</title>
        <authorList>
            <person name="Zaccaron A."/>
        </authorList>
    </citation>
    <scope>NUCLEOTIDE SEQUENCE</scope>
    <source>
        <strain evidence="4">PF001</strain>
    </source>
</reference>
<sequence length="371" mass="41844">MGSIEEAKPPVIGEYMLPIITPSTSNGDPWQRNYFAPPQHLDLVKRKYPLIDLRPILSQPDYTPESLLKSHGFGIVHHTSNFLSRLNQDSEETIPEEALATEYYPEIEELVLQTTGAKKIFILASALRQGKSIPTEYISPTGLGKVSDATSATGKHKLSSQKKLALAAPVRKPHMDFTPLGARQEIRSKSQEIFDAARESGVIEYEDQICEASKLEAATKDADDRIRRQYNTNGKLGPRYAAYSIWRPLKPVQRDPLTLSPRPQEDKSEPGPDGVYWPYENRIPGYKGDYLKEYAMLGTKTREQQEGDQMKWYYVPKQRPEEVLFIKLFDSASLGEGSEHASAPWHASPEIGSVEGEEPRESIDVRVLAFW</sequence>
<name>A0A8H6VIP0_9PEZI</name>
<feature type="region of interest" description="Disordered" evidence="3">
    <location>
        <begin position="254"/>
        <end position="276"/>
    </location>
</feature>
<keyword evidence="5" id="KW-1185">Reference proteome</keyword>
<evidence type="ECO:0000313" key="4">
    <source>
        <dbReference type="EMBL" id="KAF7193060.1"/>
    </source>
</evidence>
<dbReference type="Proteomes" id="UP000660729">
    <property type="component" value="Unassembled WGS sequence"/>
</dbReference>
<evidence type="ECO:0000256" key="1">
    <source>
        <dbReference type="ARBA" id="ARBA00023002"/>
    </source>
</evidence>
<gene>
    <name evidence="4" type="ORF">HII31_05621</name>
</gene>
<evidence type="ECO:0000256" key="3">
    <source>
        <dbReference type="SAM" id="MobiDB-lite"/>
    </source>
</evidence>
<accession>A0A8H6VIP0</accession>
<dbReference type="EMBL" id="JABCIY010000096">
    <property type="protein sequence ID" value="KAF7193060.1"/>
    <property type="molecule type" value="Genomic_DNA"/>
</dbReference>
<dbReference type="GO" id="GO:0016491">
    <property type="term" value="F:oxidoreductase activity"/>
    <property type="evidence" value="ECO:0007669"/>
    <property type="project" value="UniProtKB-KW"/>
</dbReference>
<keyword evidence="1" id="KW-0560">Oxidoreductase</keyword>
<dbReference type="PANTHER" id="PTHR34598">
    <property type="entry name" value="BLL6449 PROTEIN"/>
    <property type="match status" value="1"/>
</dbReference>